<gene>
    <name evidence="2" type="ORF">SAMN05216587_101163</name>
</gene>
<sequence length="146" mass="16303">MEKNNNKMNVYIAELIKSERGTVLTSGTGYITKGNFLEEAYKIIGCRCVDCRSFEYNGTYYDVWFDDEFLLKNGPLYPTLFLGELKPNYFDVICGNFIIAKCNEEGETIGISTDEAKELGSFMQSSIDKLNKAAHMGLLGGVKSAC</sequence>
<reference evidence="2 3" key="1">
    <citation type="submission" date="2016-10" db="EMBL/GenBank/DDBJ databases">
        <authorList>
            <person name="de Groot N.N."/>
        </authorList>
    </citation>
    <scope>NUCLEOTIDE SEQUENCE [LARGE SCALE GENOMIC DNA]</scope>
    <source>
        <strain evidence="2 3">L14</strain>
    </source>
</reference>
<dbReference type="Pfam" id="PF12957">
    <property type="entry name" value="DUF3846"/>
    <property type="match status" value="1"/>
</dbReference>
<organism evidence="2 3">
    <name type="scientific">Selenomonas ruminantium</name>
    <dbReference type="NCBI Taxonomy" id="971"/>
    <lineage>
        <taxon>Bacteria</taxon>
        <taxon>Bacillati</taxon>
        <taxon>Bacillota</taxon>
        <taxon>Negativicutes</taxon>
        <taxon>Selenomonadales</taxon>
        <taxon>Selenomonadaceae</taxon>
        <taxon>Selenomonas</taxon>
    </lineage>
</organism>
<feature type="domain" description="DUF3846" evidence="1">
    <location>
        <begin position="34"/>
        <end position="119"/>
    </location>
</feature>
<dbReference type="RefSeq" id="WP_074811710.1">
    <property type="nucleotide sequence ID" value="NZ_FOJX01000001.1"/>
</dbReference>
<proteinExistence type="predicted"/>
<dbReference type="InterPro" id="IPR024559">
    <property type="entry name" value="DUF3846"/>
</dbReference>
<evidence type="ECO:0000313" key="3">
    <source>
        <dbReference type="Proteomes" id="UP000183843"/>
    </source>
</evidence>
<dbReference type="EMBL" id="FOJX01000001">
    <property type="protein sequence ID" value="SFA70173.1"/>
    <property type="molecule type" value="Genomic_DNA"/>
</dbReference>
<evidence type="ECO:0000313" key="2">
    <source>
        <dbReference type="EMBL" id="SFA70173.1"/>
    </source>
</evidence>
<protein>
    <recommendedName>
        <fullName evidence="1">DUF3846 domain-containing protein</fullName>
    </recommendedName>
</protein>
<name>A0A1I0V212_SELRU</name>
<accession>A0A1I0V212</accession>
<dbReference type="AlphaFoldDB" id="A0A1I0V212"/>
<dbReference type="Proteomes" id="UP000183843">
    <property type="component" value="Unassembled WGS sequence"/>
</dbReference>
<evidence type="ECO:0000259" key="1">
    <source>
        <dbReference type="Pfam" id="PF12957"/>
    </source>
</evidence>